<keyword evidence="2" id="KW-0812">Transmembrane</keyword>
<proteinExistence type="predicted"/>
<evidence type="ECO:0000256" key="2">
    <source>
        <dbReference type="SAM" id="Phobius"/>
    </source>
</evidence>
<protein>
    <recommendedName>
        <fullName evidence="5">Peptidase A1 domain-containing protein</fullName>
    </recommendedName>
</protein>
<feature type="transmembrane region" description="Helical" evidence="2">
    <location>
        <begin position="276"/>
        <end position="297"/>
    </location>
</feature>
<name>A0ABR4CR98_9HELO</name>
<evidence type="ECO:0000256" key="1">
    <source>
        <dbReference type="SAM" id="MobiDB-lite"/>
    </source>
</evidence>
<comment type="caution">
    <text evidence="3">The sequence shown here is derived from an EMBL/GenBank/DDBJ whole genome shotgun (WGS) entry which is preliminary data.</text>
</comment>
<dbReference type="Proteomes" id="UP001595075">
    <property type="component" value="Unassembled WGS sequence"/>
</dbReference>
<dbReference type="SUPFAM" id="SSF50630">
    <property type="entry name" value="Acid proteases"/>
    <property type="match status" value="1"/>
</dbReference>
<keyword evidence="4" id="KW-1185">Reference proteome</keyword>
<organism evidence="3 4">
    <name type="scientific">Oculimacula yallundae</name>
    <dbReference type="NCBI Taxonomy" id="86028"/>
    <lineage>
        <taxon>Eukaryota</taxon>
        <taxon>Fungi</taxon>
        <taxon>Dikarya</taxon>
        <taxon>Ascomycota</taxon>
        <taxon>Pezizomycotina</taxon>
        <taxon>Leotiomycetes</taxon>
        <taxon>Helotiales</taxon>
        <taxon>Ploettnerulaceae</taxon>
        <taxon>Oculimacula</taxon>
    </lineage>
</organism>
<dbReference type="EMBL" id="JAZHXI010000004">
    <property type="protein sequence ID" value="KAL2072385.1"/>
    <property type="molecule type" value="Genomic_DNA"/>
</dbReference>
<sequence length="334" mass="35462">MEKGVTPSNTFGLHIGAVNPRIKGSLLFGGYDQARICGNISTQRGGFDGLEPVDDGEKGLINLLDIGIVSYDGISPFSTSRMGGLLAAGNSSIGASLSLPLFPEAPYLNLPKSRCDAIAAWLPVTYNANLGLYTWNTNNPQYSRIISSTTVLRTPYFPCNAQSRGKYSLGRAFLQAAFVGANWNVNNNQGVWWLAQAPGPNVGSQSTVKTIKGQDTVITSSSNDWVASWEGILVPLNKQLQPTTKTGDGSDSSPFSPADRNDTTGSSEGLSVGAKAGIGIGAAAVLLGFGCLFVFIWHKKRKERRGSQEDAIMPDTRVSNMESVPAPGGHYRTG</sequence>
<evidence type="ECO:0000313" key="4">
    <source>
        <dbReference type="Proteomes" id="UP001595075"/>
    </source>
</evidence>
<feature type="region of interest" description="Disordered" evidence="1">
    <location>
        <begin position="240"/>
        <end position="267"/>
    </location>
</feature>
<dbReference type="InterPro" id="IPR021109">
    <property type="entry name" value="Peptidase_aspartic_dom_sf"/>
</dbReference>
<reference evidence="3 4" key="1">
    <citation type="journal article" date="2024" name="Commun. Biol.">
        <title>Comparative genomic analysis of thermophilic fungi reveals convergent evolutionary adaptations and gene losses.</title>
        <authorList>
            <person name="Steindorff A.S."/>
            <person name="Aguilar-Pontes M.V."/>
            <person name="Robinson A.J."/>
            <person name="Andreopoulos B."/>
            <person name="LaButti K."/>
            <person name="Kuo A."/>
            <person name="Mondo S."/>
            <person name="Riley R."/>
            <person name="Otillar R."/>
            <person name="Haridas S."/>
            <person name="Lipzen A."/>
            <person name="Grimwood J."/>
            <person name="Schmutz J."/>
            <person name="Clum A."/>
            <person name="Reid I.D."/>
            <person name="Moisan M.C."/>
            <person name="Butler G."/>
            <person name="Nguyen T.T.M."/>
            <person name="Dewar K."/>
            <person name="Conant G."/>
            <person name="Drula E."/>
            <person name="Henrissat B."/>
            <person name="Hansel C."/>
            <person name="Singer S."/>
            <person name="Hutchinson M.I."/>
            <person name="de Vries R.P."/>
            <person name="Natvig D.O."/>
            <person name="Powell A.J."/>
            <person name="Tsang A."/>
            <person name="Grigoriev I.V."/>
        </authorList>
    </citation>
    <scope>NUCLEOTIDE SEQUENCE [LARGE SCALE GENOMIC DNA]</scope>
    <source>
        <strain evidence="3 4">CBS 494.80</strain>
    </source>
</reference>
<keyword evidence="2" id="KW-1133">Transmembrane helix</keyword>
<evidence type="ECO:0008006" key="5">
    <source>
        <dbReference type="Google" id="ProtNLM"/>
    </source>
</evidence>
<feature type="compositionally biased region" description="Polar residues" evidence="1">
    <location>
        <begin position="240"/>
        <end position="255"/>
    </location>
</feature>
<keyword evidence="2" id="KW-0472">Membrane</keyword>
<feature type="region of interest" description="Disordered" evidence="1">
    <location>
        <begin position="304"/>
        <end position="334"/>
    </location>
</feature>
<gene>
    <name evidence="3" type="ORF">VTL71DRAFT_11728</name>
</gene>
<accession>A0ABR4CR98</accession>
<evidence type="ECO:0000313" key="3">
    <source>
        <dbReference type="EMBL" id="KAL2072385.1"/>
    </source>
</evidence>